<keyword evidence="3" id="KW-1003">Cell membrane</keyword>
<keyword evidence="5 7" id="KW-1133">Transmembrane helix</keyword>
<accession>A0A7Y0LWC0</accession>
<dbReference type="PANTHER" id="PTHR43005">
    <property type="entry name" value="BLR7065 PROTEIN"/>
    <property type="match status" value="1"/>
</dbReference>
<evidence type="ECO:0000256" key="5">
    <source>
        <dbReference type="ARBA" id="ARBA00022989"/>
    </source>
</evidence>
<dbReference type="EMBL" id="JABCJJ010000002">
    <property type="protein sequence ID" value="NMR19039.1"/>
    <property type="molecule type" value="Genomic_DNA"/>
</dbReference>
<evidence type="ECO:0000259" key="8">
    <source>
        <dbReference type="PROSITE" id="PS50928"/>
    </source>
</evidence>
<dbReference type="Pfam" id="PF00528">
    <property type="entry name" value="BPD_transp_1"/>
    <property type="match status" value="1"/>
</dbReference>
<evidence type="ECO:0000256" key="7">
    <source>
        <dbReference type="RuleBase" id="RU363032"/>
    </source>
</evidence>
<dbReference type="InterPro" id="IPR000515">
    <property type="entry name" value="MetI-like"/>
</dbReference>
<keyword evidence="2 7" id="KW-0813">Transport</keyword>
<dbReference type="SUPFAM" id="SSF161098">
    <property type="entry name" value="MetI-like"/>
    <property type="match status" value="1"/>
</dbReference>
<keyword evidence="4 7" id="KW-0812">Transmembrane</keyword>
<keyword evidence="6 7" id="KW-0472">Membrane</keyword>
<feature type="transmembrane region" description="Helical" evidence="7">
    <location>
        <begin position="102"/>
        <end position="122"/>
    </location>
</feature>
<feature type="transmembrane region" description="Helical" evidence="7">
    <location>
        <begin position="258"/>
        <end position="284"/>
    </location>
</feature>
<protein>
    <submittedName>
        <fullName evidence="9">Sugar ABC transporter permease</fullName>
    </submittedName>
</protein>
<dbReference type="Proteomes" id="UP000562124">
    <property type="component" value="Unassembled WGS sequence"/>
</dbReference>
<evidence type="ECO:0000256" key="2">
    <source>
        <dbReference type="ARBA" id="ARBA00022448"/>
    </source>
</evidence>
<evidence type="ECO:0000256" key="4">
    <source>
        <dbReference type="ARBA" id="ARBA00022692"/>
    </source>
</evidence>
<evidence type="ECO:0000313" key="9">
    <source>
        <dbReference type="EMBL" id="NMR19039.1"/>
    </source>
</evidence>
<dbReference type="CDD" id="cd06261">
    <property type="entry name" value="TM_PBP2"/>
    <property type="match status" value="1"/>
</dbReference>
<feature type="transmembrane region" description="Helical" evidence="7">
    <location>
        <begin position="63"/>
        <end position="90"/>
    </location>
</feature>
<dbReference type="PROSITE" id="PS50928">
    <property type="entry name" value="ABC_TM1"/>
    <property type="match status" value="1"/>
</dbReference>
<gene>
    <name evidence="9" type="ORF">HIR71_02165</name>
</gene>
<dbReference type="GO" id="GO:0055085">
    <property type="term" value="P:transmembrane transport"/>
    <property type="evidence" value="ECO:0007669"/>
    <property type="project" value="InterPro"/>
</dbReference>
<dbReference type="AlphaFoldDB" id="A0A7Y0LWC0"/>
<reference evidence="9 10" key="1">
    <citation type="submission" date="2020-04" db="EMBL/GenBank/DDBJ databases">
        <title>Sequencing and Assembly of C. fimi.</title>
        <authorList>
            <person name="Ramsey A.R."/>
        </authorList>
    </citation>
    <scope>NUCLEOTIDE SEQUENCE [LARGE SCALE GENOMIC DNA]</scope>
    <source>
        <strain evidence="9 10">SB</strain>
    </source>
</reference>
<dbReference type="PANTHER" id="PTHR43005:SF1">
    <property type="entry name" value="SPERMIDINE_PUTRESCINE TRANSPORT SYSTEM PERMEASE PROTEIN"/>
    <property type="match status" value="1"/>
</dbReference>
<proteinExistence type="inferred from homology"/>
<organism evidence="9 10">
    <name type="scientific">Cellulomonas fimi</name>
    <dbReference type="NCBI Taxonomy" id="1708"/>
    <lineage>
        <taxon>Bacteria</taxon>
        <taxon>Bacillati</taxon>
        <taxon>Actinomycetota</taxon>
        <taxon>Actinomycetes</taxon>
        <taxon>Micrococcales</taxon>
        <taxon>Cellulomonadaceae</taxon>
        <taxon>Cellulomonas</taxon>
    </lineage>
</organism>
<feature type="transmembrane region" description="Helical" evidence="7">
    <location>
        <begin position="227"/>
        <end position="246"/>
    </location>
</feature>
<keyword evidence="10" id="KW-1185">Reference proteome</keyword>
<evidence type="ECO:0000256" key="3">
    <source>
        <dbReference type="ARBA" id="ARBA00022475"/>
    </source>
</evidence>
<evidence type="ECO:0000256" key="6">
    <source>
        <dbReference type="ARBA" id="ARBA00023136"/>
    </source>
</evidence>
<name>A0A7Y0LWC0_CELFI</name>
<dbReference type="RefSeq" id="WP_169322978.1">
    <property type="nucleotide sequence ID" value="NZ_JABCJJ010000002.1"/>
</dbReference>
<comment type="caution">
    <text evidence="9">The sequence shown here is derived from an EMBL/GenBank/DDBJ whole genome shotgun (WGS) entry which is preliminary data.</text>
</comment>
<dbReference type="GO" id="GO:0005886">
    <property type="term" value="C:plasma membrane"/>
    <property type="evidence" value="ECO:0007669"/>
    <property type="project" value="UniProtKB-SubCell"/>
</dbReference>
<evidence type="ECO:0000256" key="1">
    <source>
        <dbReference type="ARBA" id="ARBA00004651"/>
    </source>
</evidence>
<dbReference type="InterPro" id="IPR035906">
    <property type="entry name" value="MetI-like_sf"/>
</dbReference>
<comment type="similarity">
    <text evidence="7">Belongs to the binding-protein-dependent transport system permease family.</text>
</comment>
<sequence>MSPFKVLSLLPLLLVLVMLVAFPIGQMIWMSFGNVRLTAGELIWDSAGLANYERMLGDETFRISLWNSLVFIFFTVVITVVLGIALALAADRLVRGQKLVQNVLLWPAIVAPVVISVAWLLILSPQVGLVNKILRSLGASPQSWLGDPFGAMASVVVIDVWHWTPIVFLLIYTALRSLDPSVLEAARIDGANYVATVRYIVLPLLTPAILGAVAIRVLMGVKVFDEMYLLTFGGPGTATTVISIYLRSVFFESFQYGFGSALSVTVVVLVLVALLVALAVRSLIRGVRRA</sequence>
<feature type="transmembrane region" description="Helical" evidence="7">
    <location>
        <begin position="149"/>
        <end position="175"/>
    </location>
</feature>
<feature type="domain" description="ABC transmembrane type-1" evidence="8">
    <location>
        <begin position="65"/>
        <end position="279"/>
    </location>
</feature>
<feature type="transmembrane region" description="Helical" evidence="7">
    <location>
        <begin position="196"/>
        <end position="215"/>
    </location>
</feature>
<comment type="subcellular location">
    <subcellularLocation>
        <location evidence="1 7">Cell membrane</location>
        <topology evidence="1 7">Multi-pass membrane protein</topology>
    </subcellularLocation>
</comment>
<dbReference type="Gene3D" id="1.10.3720.10">
    <property type="entry name" value="MetI-like"/>
    <property type="match status" value="1"/>
</dbReference>
<evidence type="ECO:0000313" key="10">
    <source>
        <dbReference type="Proteomes" id="UP000562124"/>
    </source>
</evidence>